<accession>A0AAN8ZZ38</accession>
<evidence type="ECO:0000256" key="1">
    <source>
        <dbReference type="SAM" id="MobiDB-lite"/>
    </source>
</evidence>
<gene>
    <name evidence="2" type="ORF">SK128_001028</name>
</gene>
<organism evidence="2 3">
    <name type="scientific">Halocaridina rubra</name>
    <name type="common">Hawaiian red shrimp</name>
    <dbReference type="NCBI Taxonomy" id="373956"/>
    <lineage>
        <taxon>Eukaryota</taxon>
        <taxon>Metazoa</taxon>
        <taxon>Ecdysozoa</taxon>
        <taxon>Arthropoda</taxon>
        <taxon>Crustacea</taxon>
        <taxon>Multicrustacea</taxon>
        <taxon>Malacostraca</taxon>
        <taxon>Eumalacostraca</taxon>
        <taxon>Eucarida</taxon>
        <taxon>Decapoda</taxon>
        <taxon>Pleocyemata</taxon>
        <taxon>Caridea</taxon>
        <taxon>Atyoidea</taxon>
        <taxon>Atyidae</taxon>
        <taxon>Halocaridina</taxon>
    </lineage>
</organism>
<feature type="non-terminal residue" evidence="2">
    <location>
        <position position="1"/>
    </location>
</feature>
<dbReference type="AlphaFoldDB" id="A0AAN8ZZ38"/>
<comment type="caution">
    <text evidence="2">The sequence shown here is derived from an EMBL/GenBank/DDBJ whole genome shotgun (WGS) entry which is preliminary data.</text>
</comment>
<dbReference type="EMBL" id="JAXCGZ010021731">
    <property type="protein sequence ID" value="KAK7044282.1"/>
    <property type="molecule type" value="Genomic_DNA"/>
</dbReference>
<evidence type="ECO:0000313" key="2">
    <source>
        <dbReference type="EMBL" id="KAK7044282.1"/>
    </source>
</evidence>
<reference evidence="2 3" key="1">
    <citation type="submission" date="2023-11" db="EMBL/GenBank/DDBJ databases">
        <title>Halocaridina rubra genome assembly.</title>
        <authorList>
            <person name="Smith C."/>
        </authorList>
    </citation>
    <scope>NUCLEOTIDE SEQUENCE [LARGE SCALE GENOMIC DNA]</scope>
    <source>
        <strain evidence="2">EP-1</strain>
        <tissue evidence="2">Whole</tissue>
    </source>
</reference>
<sequence>SVRHSTWVEGGHAAQTEPSSGQHGWQLGNYNPLSWSSTPYRTRDGQKTICLAQGFVVFHTSVDVMQASDGAMAKGNRNPDLLVVQDKFPICIEAVLYCPVWKDGRG</sequence>
<feature type="compositionally biased region" description="Polar residues" evidence="1">
    <location>
        <begin position="16"/>
        <end position="25"/>
    </location>
</feature>
<keyword evidence="3" id="KW-1185">Reference proteome</keyword>
<name>A0AAN8ZZ38_HALRR</name>
<dbReference type="Proteomes" id="UP001381693">
    <property type="component" value="Unassembled WGS sequence"/>
</dbReference>
<proteinExistence type="predicted"/>
<protein>
    <submittedName>
        <fullName evidence="2">Uncharacterized protein</fullName>
    </submittedName>
</protein>
<feature type="region of interest" description="Disordered" evidence="1">
    <location>
        <begin position="1"/>
        <end position="25"/>
    </location>
</feature>
<evidence type="ECO:0000313" key="3">
    <source>
        <dbReference type="Proteomes" id="UP001381693"/>
    </source>
</evidence>